<keyword evidence="4 6" id="KW-1133">Transmembrane helix</keyword>
<feature type="transmembrane region" description="Helical" evidence="6">
    <location>
        <begin position="39"/>
        <end position="57"/>
    </location>
</feature>
<evidence type="ECO:0000259" key="7">
    <source>
        <dbReference type="Pfam" id="PF00892"/>
    </source>
</evidence>
<dbReference type="PANTHER" id="PTHR32322:SF2">
    <property type="entry name" value="EAMA DOMAIN-CONTAINING PROTEIN"/>
    <property type="match status" value="1"/>
</dbReference>
<protein>
    <submittedName>
        <fullName evidence="8">EamA family transporter</fullName>
    </submittedName>
</protein>
<evidence type="ECO:0000256" key="5">
    <source>
        <dbReference type="ARBA" id="ARBA00023136"/>
    </source>
</evidence>
<feature type="transmembrane region" description="Helical" evidence="6">
    <location>
        <begin position="120"/>
        <end position="137"/>
    </location>
</feature>
<comment type="subcellular location">
    <subcellularLocation>
        <location evidence="1">Membrane</location>
        <topology evidence="1">Multi-pass membrane protein</topology>
    </subcellularLocation>
</comment>
<evidence type="ECO:0000256" key="2">
    <source>
        <dbReference type="ARBA" id="ARBA00007362"/>
    </source>
</evidence>
<evidence type="ECO:0000256" key="6">
    <source>
        <dbReference type="SAM" id="Phobius"/>
    </source>
</evidence>
<dbReference type="PANTHER" id="PTHR32322">
    <property type="entry name" value="INNER MEMBRANE TRANSPORTER"/>
    <property type="match status" value="1"/>
</dbReference>
<feature type="transmembrane region" description="Helical" evidence="6">
    <location>
        <begin position="93"/>
        <end position="113"/>
    </location>
</feature>
<evidence type="ECO:0000256" key="3">
    <source>
        <dbReference type="ARBA" id="ARBA00022692"/>
    </source>
</evidence>
<dbReference type="InterPro" id="IPR000620">
    <property type="entry name" value="EamA_dom"/>
</dbReference>
<feature type="transmembrane region" description="Helical" evidence="6">
    <location>
        <begin position="69"/>
        <end position="87"/>
    </location>
</feature>
<comment type="similarity">
    <text evidence="2">Belongs to the EamA transporter family.</text>
</comment>
<feature type="domain" description="EamA" evidence="7">
    <location>
        <begin position="10"/>
        <end position="132"/>
    </location>
</feature>
<keyword evidence="3 6" id="KW-0812">Transmembrane</keyword>
<evidence type="ECO:0000256" key="4">
    <source>
        <dbReference type="ARBA" id="ARBA00022989"/>
    </source>
</evidence>
<dbReference type="RefSeq" id="WP_008315802.1">
    <property type="nucleotide sequence ID" value="NZ_CP115969.1"/>
</dbReference>
<feature type="transmembrane region" description="Helical" evidence="6">
    <location>
        <begin position="143"/>
        <end position="164"/>
    </location>
</feature>
<feature type="transmembrane region" description="Helical" evidence="6">
    <location>
        <begin position="200"/>
        <end position="223"/>
    </location>
</feature>
<dbReference type="GO" id="GO:0016020">
    <property type="term" value="C:membrane"/>
    <property type="evidence" value="ECO:0007669"/>
    <property type="project" value="UniProtKB-SubCell"/>
</dbReference>
<name>A0AB35BXY9_9GAMM</name>
<proteinExistence type="inferred from homology"/>
<feature type="domain" description="EamA" evidence="7">
    <location>
        <begin position="146"/>
        <end position="276"/>
    </location>
</feature>
<evidence type="ECO:0000313" key="9">
    <source>
        <dbReference type="Proteomes" id="UP000680020"/>
    </source>
</evidence>
<gene>
    <name evidence="8" type="ORF">J7561_04975</name>
</gene>
<feature type="transmembrane region" description="Helical" evidence="6">
    <location>
        <begin position="171"/>
        <end position="194"/>
    </location>
</feature>
<feature type="transmembrane region" description="Helical" evidence="6">
    <location>
        <begin position="235"/>
        <end position="256"/>
    </location>
</feature>
<dbReference type="InterPro" id="IPR050638">
    <property type="entry name" value="AA-Vitamin_Transporters"/>
</dbReference>
<evidence type="ECO:0000313" key="8">
    <source>
        <dbReference type="EMBL" id="MBS7824554.1"/>
    </source>
</evidence>
<feature type="transmembrane region" description="Helical" evidence="6">
    <location>
        <begin position="262"/>
        <end position="281"/>
    </location>
</feature>
<organism evidence="8 9">
    <name type="scientific">Wohlfahrtiimonas chitiniclastica</name>
    <dbReference type="NCBI Taxonomy" id="400946"/>
    <lineage>
        <taxon>Bacteria</taxon>
        <taxon>Pseudomonadati</taxon>
        <taxon>Pseudomonadota</taxon>
        <taxon>Gammaproteobacteria</taxon>
        <taxon>Cardiobacteriales</taxon>
        <taxon>Ignatzschineriaceae</taxon>
        <taxon>Wohlfahrtiimonas</taxon>
    </lineage>
</organism>
<keyword evidence="5 6" id="KW-0472">Membrane</keyword>
<dbReference type="Proteomes" id="UP000680020">
    <property type="component" value="Unassembled WGS sequence"/>
</dbReference>
<comment type="caution">
    <text evidence="8">The sequence shown here is derived from an EMBL/GenBank/DDBJ whole genome shotgun (WGS) entry which is preliminary data.</text>
</comment>
<dbReference type="AlphaFoldDB" id="A0AB35BXY9"/>
<reference evidence="8" key="1">
    <citation type="submission" date="2021-03" db="EMBL/GenBank/DDBJ databases">
        <title>Identification and antibiotic profiling of Wohlfahrtiimonas chitiniclastica, an underestimated human pathogen.</title>
        <authorList>
            <person name="Kopf A."/>
            <person name="Bunk B."/>
            <person name="Coldewey S."/>
            <person name="Gunzer F."/>
            <person name="Riedel T."/>
            <person name="Schroettner P."/>
        </authorList>
    </citation>
    <scope>NUCLEOTIDE SEQUENCE</scope>
    <source>
        <strain evidence="8">DSM 100917</strain>
    </source>
</reference>
<evidence type="ECO:0000256" key="1">
    <source>
        <dbReference type="ARBA" id="ARBA00004141"/>
    </source>
</evidence>
<dbReference type="Pfam" id="PF00892">
    <property type="entry name" value="EamA"/>
    <property type="match status" value="2"/>
</dbReference>
<sequence length="284" mass="30574">MENKETFAPWAIGVFLLAVLTVQSGAVLAKKLFELVGPEGATSMRLGFAALMLLVVFRPWRINFKKGNLKHFLVYGVALGAMNFFFYRALKEIPIGIAVAIEFVGPLSVALIYSRRPIDFIWILLAVIGLLLLLPIGQEVHNVNFKGVIYALIAGFWWAVYIIYGRKVGKAYGIPIVSAGMIVGALIFAPIGIITEGANLLNPTILGLGLLVALLSSAIPFALELIAMTHIPAKTYGTLSSMEPAVGAIFGIVFLSEYLLPIQWIALSAIICASLGATLTARGK</sequence>
<dbReference type="SUPFAM" id="SSF103481">
    <property type="entry name" value="Multidrug resistance efflux transporter EmrE"/>
    <property type="match status" value="2"/>
</dbReference>
<dbReference type="InterPro" id="IPR037185">
    <property type="entry name" value="EmrE-like"/>
</dbReference>
<dbReference type="EMBL" id="JAGIBU010000003">
    <property type="protein sequence ID" value="MBS7824554.1"/>
    <property type="molecule type" value="Genomic_DNA"/>
</dbReference>
<accession>A0AB35BXY9</accession>